<dbReference type="Proteomes" id="UP000295794">
    <property type="component" value="Unassembled WGS sequence"/>
</dbReference>
<evidence type="ECO:0000313" key="8">
    <source>
        <dbReference type="Proteomes" id="UP000255108"/>
    </source>
</evidence>
<dbReference type="PROSITE" id="PS51635">
    <property type="entry name" value="PNPLA"/>
    <property type="match status" value="1"/>
</dbReference>
<dbReference type="Gene3D" id="3.40.1090.10">
    <property type="entry name" value="Cytosolic phospholipase A2 catalytic domain"/>
    <property type="match status" value="2"/>
</dbReference>
<evidence type="ECO:0000259" key="5">
    <source>
        <dbReference type="PROSITE" id="PS51635"/>
    </source>
</evidence>
<organism evidence="6 8">
    <name type="scientific">Iodobacter fluviatilis</name>
    <dbReference type="NCBI Taxonomy" id="537"/>
    <lineage>
        <taxon>Bacteria</taxon>
        <taxon>Pseudomonadati</taxon>
        <taxon>Pseudomonadota</taxon>
        <taxon>Betaproteobacteria</taxon>
        <taxon>Neisseriales</taxon>
        <taxon>Chitinibacteraceae</taxon>
        <taxon>Iodobacter</taxon>
    </lineage>
</organism>
<reference evidence="6 8" key="1">
    <citation type="submission" date="2018-06" db="EMBL/GenBank/DDBJ databases">
        <authorList>
            <consortium name="Pathogen Informatics"/>
            <person name="Doyle S."/>
        </authorList>
    </citation>
    <scope>NUCLEOTIDE SEQUENCE [LARGE SCALE GENOMIC DNA]</scope>
    <source>
        <strain evidence="6 8">NCTC11159</strain>
    </source>
</reference>
<dbReference type="Pfam" id="PF12536">
    <property type="entry name" value="DUF3734"/>
    <property type="match status" value="1"/>
</dbReference>
<dbReference type="InterPro" id="IPR050301">
    <property type="entry name" value="NTE"/>
</dbReference>
<feature type="active site" description="Proton acceptor" evidence="4">
    <location>
        <position position="208"/>
    </location>
</feature>
<dbReference type="OrthoDB" id="9770965at2"/>
<dbReference type="CDD" id="cd07209">
    <property type="entry name" value="Pat_hypo_Ecoli_Z1214_like"/>
    <property type="match status" value="1"/>
</dbReference>
<evidence type="ECO:0000313" key="7">
    <source>
        <dbReference type="EMBL" id="TCU86970.1"/>
    </source>
</evidence>
<dbReference type="Pfam" id="PF01734">
    <property type="entry name" value="Patatin"/>
    <property type="match status" value="1"/>
</dbReference>
<keyword evidence="2 4" id="KW-0442">Lipid degradation</keyword>
<dbReference type="Proteomes" id="UP000255108">
    <property type="component" value="Unassembled WGS sequence"/>
</dbReference>
<dbReference type="GO" id="GO:0016787">
    <property type="term" value="F:hydrolase activity"/>
    <property type="evidence" value="ECO:0007669"/>
    <property type="project" value="UniProtKB-UniRule"/>
</dbReference>
<dbReference type="InterPro" id="IPR021095">
    <property type="entry name" value="DUF3734"/>
</dbReference>
<evidence type="ECO:0000256" key="3">
    <source>
        <dbReference type="ARBA" id="ARBA00023098"/>
    </source>
</evidence>
<name>A0A377Q8X0_9NEIS</name>
<proteinExistence type="predicted"/>
<feature type="active site" description="Nucleophile" evidence="4">
    <location>
        <position position="49"/>
    </location>
</feature>
<feature type="short sequence motif" description="GXSXG" evidence="4">
    <location>
        <begin position="47"/>
        <end position="51"/>
    </location>
</feature>
<feature type="short sequence motif" description="DGA/G" evidence="4">
    <location>
        <begin position="208"/>
        <end position="210"/>
    </location>
</feature>
<dbReference type="RefSeq" id="WP_115226645.1">
    <property type="nucleotide sequence ID" value="NZ_CAWOLO010000005.1"/>
</dbReference>
<evidence type="ECO:0000256" key="2">
    <source>
        <dbReference type="ARBA" id="ARBA00022963"/>
    </source>
</evidence>
<accession>A0A377Q8X0</accession>
<keyword evidence="1 4" id="KW-0378">Hydrolase</keyword>
<evidence type="ECO:0000256" key="1">
    <source>
        <dbReference type="ARBA" id="ARBA00022801"/>
    </source>
</evidence>
<gene>
    <name evidence="7" type="ORF">EV682_10595</name>
    <name evidence="6" type="ORF">NCTC11159_01365</name>
</gene>
<evidence type="ECO:0000313" key="6">
    <source>
        <dbReference type="EMBL" id="STQ90301.1"/>
    </source>
</evidence>
<evidence type="ECO:0000313" key="9">
    <source>
        <dbReference type="Proteomes" id="UP000295794"/>
    </source>
</evidence>
<dbReference type="SUPFAM" id="SSF52151">
    <property type="entry name" value="FabD/lysophospholipase-like"/>
    <property type="match status" value="1"/>
</dbReference>
<dbReference type="EMBL" id="SMBT01000005">
    <property type="protein sequence ID" value="TCU86970.1"/>
    <property type="molecule type" value="Genomic_DNA"/>
</dbReference>
<dbReference type="InterPro" id="IPR016035">
    <property type="entry name" value="Acyl_Trfase/lysoPLipase"/>
</dbReference>
<sequence>MAAASKKSTKSPKVVLVLQGGGALGAYHIGAYAAMQEAGFEPDWVTGISIGAINAAVIASNPPDLRLEKLETLWESISRPDGWGSFLSGKSLWAFNQFNVAEAMLLGQPNFWLPRMPSPLLLPSLPTDQASFCDTTPMLSTLRDLASFENLNAGKTARLTLGATKVDTGELVFFDSATQKIEAEHVLASGSLPPGFAATKIGDEYYWDGGCVSNTPLNAILDDKGEDDLLVFMVDLWSAEGPLPTSMDAVAWRQKEIQYASRNTQVEAACTTHNLRRALAQASPDTKAVGKESAMDVPQRHIDIVHITYTPSAEEGSCSDAEFSRPSIARRRAAGYADMQEALAQSPWKNQERAAHIATTLHRLQAGKLDTQVCL</sequence>
<feature type="short sequence motif" description="GXGXXG" evidence="4">
    <location>
        <begin position="20"/>
        <end position="25"/>
    </location>
</feature>
<evidence type="ECO:0000256" key="4">
    <source>
        <dbReference type="PROSITE-ProRule" id="PRU01161"/>
    </source>
</evidence>
<keyword evidence="3 4" id="KW-0443">Lipid metabolism</keyword>
<reference evidence="7 9" key="2">
    <citation type="submission" date="2019-03" db="EMBL/GenBank/DDBJ databases">
        <title>Genomic Encyclopedia of Type Strains, Phase IV (KMG-IV): sequencing the most valuable type-strain genomes for metagenomic binning, comparative biology and taxonomic classification.</title>
        <authorList>
            <person name="Goeker M."/>
        </authorList>
    </citation>
    <scope>NUCLEOTIDE SEQUENCE [LARGE SCALE GENOMIC DNA]</scope>
    <source>
        <strain evidence="7 9">DSM 3764</strain>
    </source>
</reference>
<dbReference type="InterPro" id="IPR002641">
    <property type="entry name" value="PNPLA_dom"/>
</dbReference>
<dbReference type="GO" id="GO:0016042">
    <property type="term" value="P:lipid catabolic process"/>
    <property type="evidence" value="ECO:0007669"/>
    <property type="project" value="UniProtKB-UniRule"/>
</dbReference>
<keyword evidence="9" id="KW-1185">Reference proteome</keyword>
<feature type="domain" description="PNPLA" evidence="5">
    <location>
        <begin position="16"/>
        <end position="221"/>
    </location>
</feature>
<dbReference type="AlphaFoldDB" id="A0A377Q8X0"/>
<protein>
    <submittedName>
        <fullName evidence="7">NTE family protein</fullName>
    </submittedName>
    <submittedName>
        <fullName evidence="6">Patatin-like phospholipase</fullName>
    </submittedName>
</protein>
<dbReference type="PANTHER" id="PTHR14226:SF57">
    <property type="entry name" value="BLR7027 PROTEIN"/>
    <property type="match status" value="1"/>
</dbReference>
<dbReference type="EMBL" id="UGHR01000001">
    <property type="protein sequence ID" value="STQ90301.1"/>
    <property type="molecule type" value="Genomic_DNA"/>
</dbReference>
<dbReference type="PANTHER" id="PTHR14226">
    <property type="entry name" value="NEUROPATHY TARGET ESTERASE/SWISS CHEESE D.MELANOGASTER"/>
    <property type="match status" value="1"/>
</dbReference>